<evidence type="ECO:0000259" key="4">
    <source>
        <dbReference type="Pfam" id="PF00881"/>
    </source>
</evidence>
<dbReference type="CDD" id="cd02062">
    <property type="entry name" value="Nitro_FMN_reductase"/>
    <property type="match status" value="1"/>
</dbReference>
<evidence type="ECO:0000256" key="2">
    <source>
        <dbReference type="ARBA" id="ARBA00022643"/>
    </source>
</evidence>
<feature type="domain" description="Nitroreductase" evidence="4">
    <location>
        <begin position="183"/>
        <end position="237"/>
    </location>
</feature>
<organism evidence="5 6">
    <name type="scientific">Botrimarina hoheduenensis</name>
    <dbReference type="NCBI Taxonomy" id="2528000"/>
    <lineage>
        <taxon>Bacteria</taxon>
        <taxon>Pseudomonadati</taxon>
        <taxon>Planctomycetota</taxon>
        <taxon>Planctomycetia</taxon>
        <taxon>Pirellulales</taxon>
        <taxon>Lacipirellulaceae</taxon>
        <taxon>Botrimarina</taxon>
    </lineage>
</organism>
<keyword evidence="6" id="KW-1185">Reference proteome</keyword>
<dbReference type="SUPFAM" id="SSF55469">
    <property type="entry name" value="FMN-dependent nitroreductase-like"/>
    <property type="match status" value="1"/>
</dbReference>
<dbReference type="OrthoDB" id="9802760at2"/>
<comment type="caution">
    <text evidence="5">The sequence shown here is derived from an EMBL/GenBank/DDBJ whole genome shotgun (WGS) entry which is preliminary data.</text>
</comment>
<evidence type="ECO:0000313" key="5">
    <source>
        <dbReference type="EMBL" id="TWT47369.1"/>
    </source>
</evidence>
<dbReference type="PANTHER" id="PTHR23026">
    <property type="entry name" value="NADPH NITROREDUCTASE"/>
    <property type="match status" value="1"/>
</dbReference>
<proteinExistence type="predicted"/>
<feature type="domain" description="Nitroreductase" evidence="4">
    <location>
        <begin position="243"/>
        <end position="327"/>
    </location>
</feature>
<reference evidence="5 6" key="1">
    <citation type="submission" date="2019-02" db="EMBL/GenBank/DDBJ databases">
        <title>Deep-cultivation of Planctomycetes and their phenomic and genomic characterization uncovers novel biology.</title>
        <authorList>
            <person name="Wiegand S."/>
            <person name="Jogler M."/>
            <person name="Boedeker C."/>
            <person name="Pinto D."/>
            <person name="Vollmers J."/>
            <person name="Rivas-Marin E."/>
            <person name="Kohn T."/>
            <person name="Peeters S.H."/>
            <person name="Heuer A."/>
            <person name="Rast P."/>
            <person name="Oberbeckmann S."/>
            <person name="Bunk B."/>
            <person name="Jeske O."/>
            <person name="Meyerdierks A."/>
            <person name="Storesund J.E."/>
            <person name="Kallscheuer N."/>
            <person name="Luecker S."/>
            <person name="Lage O.M."/>
            <person name="Pohl T."/>
            <person name="Merkel B.J."/>
            <person name="Hornburger P."/>
            <person name="Mueller R.-W."/>
            <person name="Bruemmer F."/>
            <person name="Labrenz M."/>
            <person name="Spormann A.M."/>
            <person name="Op Den Camp H."/>
            <person name="Overmann J."/>
            <person name="Amann R."/>
            <person name="Jetten M.S.M."/>
            <person name="Mascher T."/>
            <person name="Medema M.H."/>
            <person name="Devos D.P."/>
            <person name="Kaster A.-K."/>
            <person name="Ovreas L."/>
            <person name="Rohde M."/>
            <person name="Galperin M.Y."/>
            <person name="Jogler C."/>
        </authorList>
    </citation>
    <scope>NUCLEOTIDE SEQUENCE [LARGE SCALE GENOMIC DNA]</scope>
    <source>
        <strain evidence="5 6">Pla111</strain>
    </source>
</reference>
<dbReference type="PANTHER" id="PTHR23026:SF90">
    <property type="entry name" value="IODOTYROSINE DEIODINASE 1"/>
    <property type="match status" value="1"/>
</dbReference>
<evidence type="ECO:0000313" key="6">
    <source>
        <dbReference type="Proteomes" id="UP000318995"/>
    </source>
</evidence>
<dbReference type="Proteomes" id="UP000318995">
    <property type="component" value="Unassembled WGS sequence"/>
</dbReference>
<keyword evidence="1" id="KW-0285">Flavoprotein</keyword>
<evidence type="ECO:0000256" key="3">
    <source>
        <dbReference type="ARBA" id="ARBA00023002"/>
    </source>
</evidence>
<dbReference type="Gene3D" id="3.40.109.10">
    <property type="entry name" value="NADH Oxidase"/>
    <property type="match status" value="1"/>
</dbReference>
<sequence length="354" mass="40636">MSLTPLKNLVRALLTRIDSVALRVCERFPYLSNLYYCFSRDFEKEHHAVIVGRSRYYQSVRGASDLGHRYRLRRNTHRLEKGLISRPLRDVFARDYVGETIASFEYLYSNVKERDDLYLWSESVLRSYFTAVKPDIDKGIDELRGRFAKIAVEPSCDAEPRAPYLRDQAPLRTTVDDLLELAKRRRSVRWYEPRQVPREAIDQAVVVAGYSPSACNRQPFEFRVFDDPALIAQLADVPMGTRGFSHQFPVFIVIVGKLHAYPFARDRHVIYIDASLAAMALEYALEVQGIATCSINWPDVRSREVAMAKLLGLKPDERVVMCISAGYPDTQGLVPYSQKKPLDELRSYNRMANG</sequence>
<dbReference type="InterPro" id="IPR000415">
    <property type="entry name" value="Nitroreductase-like"/>
</dbReference>
<dbReference type="GO" id="GO:0016491">
    <property type="term" value="F:oxidoreductase activity"/>
    <property type="evidence" value="ECO:0007669"/>
    <property type="project" value="UniProtKB-KW"/>
</dbReference>
<evidence type="ECO:0000256" key="1">
    <source>
        <dbReference type="ARBA" id="ARBA00022630"/>
    </source>
</evidence>
<dbReference type="Pfam" id="PF00881">
    <property type="entry name" value="Nitroreductase"/>
    <property type="match status" value="2"/>
</dbReference>
<gene>
    <name evidence="5" type="ORF">Pla111_09820</name>
</gene>
<dbReference type="RefSeq" id="WP_146571935.1">
    <property type="nucleotide sequence ID" value="NZ_SJPH01000002.1"/>
</dbReference>
<protein>
    <submittedName>
        <fullName evidence="5">Nitroreductase family protein</fullName>
    </submittedName>
</protein>
<dbReference type="InterPro" id="IPR050627">
    <property type="entry name" value="Nitroreductase/BluB"/>
</dbReference>
<accession>A0A5C5WBC1</accession>
<keyword evidence="2" id="KW-0288">FMN</keyword>
<dbReference type="AlphaFoldDB" id="A0A5C5WBC1"/>
<keyword evidence="3" id="KW-0560">Oxidoreductase</keyword>
<dbReference type="InterPro" id="IPR029479">
    <property type="entry name" value="Nitroreductase"/>
</dbReference>
<name>A0A5C5WBC1_9BACT</name>
<dbReference type="EMBL" id="SJPH01000002">
    <property type="protein sequence ID" value="TWT47369.1"/>
    <property type="molecule type" value="Genomic_DNA"/>
</dbReference>